<dbReference type="InterPro" id="IPR015947">
    <property type="entry name" value="PUA-like_sf"/>
</dbReference>
<dbReference type="PROSITE" id="PS51015">
    <property type="entry name" value="YDG"/>
    <property type="match status" value="1"/>
</dbReference>
<dbReference type="EMBL" id="JAVRQU010000001">
    <property type="protein sequence ID" value="KAK5707773.1"/>
    <property type="molecule type" value="Genomic_DNA"/>
</dbReference>
<evidence type="ECO:0000313" key="4">
    <source>
        <dbReference type="EMBL" id="KAK5707773.1"/>
    </source>
</evidence>
<evidence type="ECO:0000259" key="3">
    <source>
        <dbReference type="PROSITE" id="PS51015"/>
    </source>
</evidence>
<gene>
    <name evidence="4" type="ORF">LTR97_000311</name>
</gene>
<evidence type="ECO:0000256" key="1">
    <source>
        <dbReference type="ARBA" id="ARBA00023242"/>
    </source>
</evidence>
<proteinExistence type="predicted"/>
<organism evidence="4 5">
    <name type="scientific">Elasticomyces elasticus</name>
    <dbReference type="NCBI Taxonomy" id="574655"/>
    <lineage>
        <taxon>Eukaryota</taxon>
        <taxon>Fungi</taxon>
        <taxon>Dikarya</taxon>
        <taxon>Ascomycota</taxon>
        <taxon>Pezizomycotina</taxon>
        <taxon>Dothideomycetes</taxon>
        <taxon>Dothideomycetidae</taxon>
        <taxon>Mycosphaerellales</taxon>
        <taxon>Teratosphaeriaceae</taxon>
        <taxon>Elasticomyces</taxon>
    </lineage>
</organism>
<accession>A0AAN7WH73</accession>
<dbReference type="InterPro" id="IPR003105">
    <property type="entry name" value="SRA_YDG"/>
</dbReference>
<dbReference type="Proteomes" id="UP001310594">
    <property type="component" value="Unassembled WGS sequence"/>
</dbReference>
<reference evidence="4" key="1">
    <citation type="submission" date="2023-08" db="EMBL/GenBank/DDBJ databases">
        <title>Black Yeasts Isolated from many extreme environments.</title>
        <authorList>
            <person name="Coleine C."/>
            <person name="Stajich J.E."/>
            <person name="Selbmann L."/>
        </authorList>
    </citation>
    <scope>NUCLEOTIDE SEQUENCE</scope>
    <source>
        <strain evidence="4">CCFEE 5810</strain>
    </source>
</reference>
<sequence>MRPIRPKISESSVDGGQHSIYNPHFLRQRARWIRDDLDPQVARDGYDALHADDVLKLDDFLRQLLASNISLEDIRSSRVHIAVLEISGRGTRWPKRLIERSDALKAAWEGVHGSLQSMGFPLYEPGGRLYQICKPDDLSKEKLVAQWLKAPGALKLSPVKALRSGDLGFKPGDWWINPLFAFREGIINSGEAESGIVADAAGAYAVVMTGNSEESCDRPDKIVYRARSSDKGRYRLTAGTPESRHPVRILRSHTLRSFLAPEAGLRYDGLYKVTGWTIKMDAKDAKKKKMLYLISFMRLPNQVSIDEVLRRPRREEIEDYQEYKRLHELARFKQATQAVSAQESTNPFIAASIDGGVDSHGYGSFWGAWADEEELISSARRNALSNRDTAGLGPSGVATTACTLQNDAGTRADSVAH</sequence>
<dbReference type="InterPro" id="IPR036987">
    <property type="entry name" value="SRA-YDG_sf"/>
</dbReference>
<dbReference type="Gene3D" id="2.30.280.10">
    <property type="entry name" value="SRA-YDG"/>
    <property type="match status" value="1"/>
</dbReference>
<protein>
    <recommendedName>
        <fullName evidence="3">YDG domain-containing protein</fullName>
    </recommendedName>
</protein>
<feature type="domain" description="YDG" evidence="3">
    <location>
        <begin position="164"/>
        <end position="298"/>
    </location>
</feature>
<evidence type="ECO:0000256" key="2">
    <source>
        <dbReference type="PROSITE-ProRule" id="PRU00358"/>
    </source>
</evidence>
<dbReference type="Pfam" id="PF02182">
    <property type="entry name" value="SAD_SRA"/>
    <property type="match status" value="1"/>
</dbReference>
<dbReference type="SUPFAM" id="SSF88697">
    <property type="entry name" value="PUA domain-like"/>
    <property type="match status" value="1"/>
</dbReference>
<dbReference type="GO" id="GO:0005634">
    <property type="term" value="C:nucleus"/>
    <property type="evidence" value="ECO:0007669"/>
    <property type="project" value="UniProtKB-SubCell"/>
</dbReference>
<name>A0AAN7WH73_9PEZI</name>
<dbReference type="AlphaFoldDB" id="A0AAN7WH73"/>
<comment type="subcellular location">
    <subcellularLocation>
        <location evidence="2">Nucleus</location>
    </subcellularLocation>
</comment>
<keyword evidence="1 2" id="KW-0539">Nucleus</keyword>
<evidence type="ECO:0000313" key="5">
    <source>
        <dbReference type="Proteomes" id="UP001310594"/>
    </source>
</evidence>
<comment type="caution">
    <text evidence="4">The sequence shown here is derived from an EMBL/GenBank/DDBJ whole genome shotgun (WGS) entry which is preliminary data.</text>
</comment>